<dbReference type="InterPro" id="IPR016131">
    <property type="entry name" value="Haemerythrin_Fe_BS"/>
</dbReference>
<evidence type="ECO:0000313" key="10">
    <source>
        <dbReference type="Proteomes" id="UP000601990"/>
    </source>
</evidence>
<proteinExistence type="inferred from homology"/>
<evidence type="ECO:0000256" key="6">
    <source>
        <dbReference type="SAM" id="Phobius"/>
    </source>
</evidence>
<dbReference type="SMART" id="SM00267">
    <property type="entry name" value="GGDEF"/>
    <property type="match status" value="1"/>
</dbReference>
<dbReference type="PROSITE" id="PS00550">
    <property type="entry name" value="HEMERYTHRINS"/>
    <property type="match status" value="1"/>
</dbReference>
<dbReference type="InterPro" id="IPR043128">
    <property type="entry name" value="Rev_trsase/Diguanyl_cyclase"/>
</dbReference>
<dbReference type="SMART" id="SM00304">
    <property type="entry name" value="HAMP"/>
    <property type="match status" value="1"/>
</dbReference>
<gene>
    <name evidence="9" type="ORF">GO608_15410</name>
</gene>
<dbReference type="InterPro" id="IPR000160">
    <property type="entry name" value="GGDEF_dom"/>
</dbReference>
<sequence length="759" mass="83498">MRRARFIERYLLERDSADRQKQDAAIADWVLAPAERLIRTEYWDRRGTGHESCAKKTDTLDPVFVVPLPMSPFRTIKFRLIALGVALIVLGVLVRLFVMLPAVRDRVHEVVAEAQLSIAAYVAGDIGRSLQRRSDLVGELAGTLPPALLQQPEQLAAWLGERERLNPLFARGLRVLRPDGALLAQSPKAAEHAHLPTTPALSEAGWFSTALASAVVISTPRRDGFEGRPVTVFAASVRDAAGRVLAVLAGESRPDVGGFLEALQQARLGASGGFLVIFPAGRLFIASDDPMMALQPIPDRDRSPLLERALTGRPGADIVIDAQGIEALAAIAPVPGTDWLVVAHRPTGEVSQPIAELRRLLWHNSFATIIFLLLVMLVFLPRLLRPLTTASRALREMAEGERELAPLPVTRRDEVGDLLLGFNSLVGRLNEKEQALLQTLEQLDELAGTDALTGAWSRHRFHEVVGREIERSRRYLRPLAVILLDVDFFKAINDRFGHGTGDEVLQAVAECLRGVLRKPDSLTRWGGEEFLALLPDTDLESALALAERARAAIFAHDFEGVGRVTASFGVAELGETESRDEWIARADAALYRAKKAGRNLVEADRTALGRPAAHGGLIQIVWHPAFESGNPQLDAEHQGLFDEINALWVLIVAERPFEELRVAIDALFDNMVRHFYDEERLLQHIGYPDLAAHVQLHEALTRQAAVLIKDFSGGRGDIGALFTFLARDVVAHHIASKDRDYFPYVRSENGGSEDGEIGA</sequence>
<dbReference type="CDD" id="cd12107">
    <property type="entry name" value="Hemerythrin"/>
    <property type="match status" value="1"/>
</dbReference>
<dbReference type="PANTHER" id="PTHR45138:SF9">
    <property type="entry name" value="DIGUANYLATE CYCLASE DGCM-RELATED"/>
    <property type="match status" value="1"/>
</dbReference>
<evidence type="ECO:0000259" key="8">
    <source>
        <dbReference type="PROSITE" id="PS50887"/>
    </source>
</evidence>
<name>A0ABX1N618_9RHOO</name>
<keyword evidence="6" id="KW-0812">Transmembrane</keyword>
<dbReference type="InterPro" id="IPR012827">
    <property type="entry name" value="Hemerythrin_metal-bd"/>
</dbReference>
<feature type="transmembrane region" description="Helical" evidence="6">
    <location>
        <begin position="80"/>
        <end position="100"/>
    </location>
</feature>
<evidence type="ECO:0000313" key="9">
    <source>
        <dbReference type="EMBL" id="NMF94712.1"/>
    </source>
</evidence>
<feature type="transmembrane region" description="Helical" evidence="6">
    <location>
        <begin position="360"/>
        <end position="380"/>
    </location>
</feature>
<comment type="caution">
    <text evidence="9">The sequence shown here is derived from an EMBL/GenBank/DDBJ whole genome shotgun (WGS) entry which is preliminary data.</text>
</comment>
<comment type="catalytic activity">
    <reaction evidence="5">
        <text>2 GTP = 3',3'-c-di-GMP + 2 diphosphate</text>
        <dbReference type="Rhea" id="RHEA:24898"/>
        <dbReference type="ChEBI" id="CHEBI:33019"/>
        <dbReference type="ChEBI" id="CHEBI:37565"/>
        <dbReference type="ChEBI" id="CHEBI:58805"/>
        <dbReference type="EC" id="2.7.7.65"/>
    </reaction>
</comment>
<dbReference type="PROSITE" id="PS50887">
    <property type="entry name" value="GGDEF"/>
    <property type="match status" value="1"/>
</dbReference>
<dbReference type="PROSITE" id="PS50885">
    <property type="entry name" value="HAMP"/>
    <property type="match status" value="1"/>
</dbReference>
<keyword evidence="4" id="KW-0408">Iron</keyword>
<dbReference type="Proteomes" id="UP000601990">
    <property type="component" value="Unassembled WGS sequence"/>
</dbReference>
<dbReference type="InterPro" id="IPR050469">
    <property type="entry name" value="Diguanylate_Cyclase"/>
</dbReference>
<dbReference type="EMBL" id="WTVH01000035">
    <property type="protein sequence ID" value="NMF94712.1"/>
    <property type="molecule type" value="Genomic_DNA"/>
</dbReference>
<keyword evidence="10" id="KW-1185">Reference proteome</keyword>
<dbReference type="Pfam" id="PF01814">
    <property type="entry name" value="Hemerythrin"/>
    <property type="match status" value="1"/>
</dbReference>
<feature type="domain" description="GGDEF" evidence="8">
    <location>
        <begin position="477"/>
        <end position="606"/>
    </location>
</feature>
<dbReference type="Gene3D" id="3.30.450.20">
    <property type="entry name" value="PAS domain"/>
    <property type="match status" value="1"/>
</dbReference>
<keyword evidence="6" id="KW-0472">Membrane</keyword>
<keyword evidence="6" id="KW-1133">Transmembrane helix</keyword>
<accession>A0ABX1N618</accession>
<dbReference type="Gene3D" id="3.30.70.270">
    <property type="match status" value="1"/>
</dbReference>
<dbReference type="CDD" id="cd18774">
    <property type="entry name" value="PDC2_HK_sensor"/>
    <property type="match status" value="1"/>
</dbReference>
<protein>
    <recommendedName>
        <fullName evidence="2">diguanylate cyclase</fullName>
        <ecNumber evidence="2">2.7.7.65</ecNumber>
    </recommendedName>
</protein>
<dbReference type="CDD" id="cd01949">
    <property type="entry name" value="GGDEF"/>
    <property type="match status" value="1"/>
</dbReference>
<dbReference type="Pfam" id="PF00672">
    <property type="entry name" value="HAMP"/>
    <property type="match status" value="1"/>
</dbReference>
<keyword evidence="3" id="KW-0479">Metal-binding</keyword>
<evidence type="ECO:0000259" key="7">
    <source>
        <dbReference type="PROSITE" id="PS50885"/>
    </source>
</evidence>
<dbReference type="InterPro" id="IPR012312">
    <property type="entry name" value="Hemerythrin-like"/>
</dbReference>
<evidence type="ECO:0000256" key="4">
    <source>
        <dbReference type="ARBA" id="ARBA00023004"/>
    </source>
</evidence>
<dbReference type="EC" id="2.7.7.65" evidence="2"/>
<reference evidence="9" key="1">
    <citation type="submission" date="2019-12" db="EMBL/GenBank/DDBJ databases">
        <title>Comparative genomics gives insights into the taxonomy of the Azoarcus-Aromatoleum group and reveals separate origins of nif in the plant-associated Azoarcus and non-plant-associated Aromatoleum sub-groups.</title>
        <authorList>
            <person name="Lafos M."/>
            <person name="Maluk M."/>
            <person name="Batista M."/>
            <person name="Junghare M."/>
            <person name="Carmona M."/>
            <person name="Faoro H."/>
            <person name="Cruz L.M."/>
            <person name="Battistoni F."/>
            <person name="De Souza E."/>
            <person name="Pedrosa F."/>
            <person name="Chen W.-M."/>
            <person name="Poole P.S."/>
            <person name="Dixon R.A."/>
            <person name="James E.K."/>
        </authorList>
    </citation>
    <scope>NUCLEOTIDE SEQUENCE</scope>
    <source>
        <strain evidence="9">U120</strain>
    </source>
</reference>
<organism evidence="9 10">
    <name type="scientific">Aromatoleum buckelii</name>
    <dbReference type="NCBI Taxonomy" id="200254"/>
    <lineage>
        <taxon>Bacteria</taxon>
        <taxon>Pseudomonadati</taxon>
        <taxon>Pseudomonadota</taxon>
        <taxon>Betaproteobacteria</taxon>
        <taxon>Rhodocyclales</taxon>
        <taxon>Rhodocyclaceae</taxon>
        <taxon>Aromatoleum</taxon>
    </lineage>
</organism>
<dbReference type="SUPFAM" id="SSF55073">
    <property type="entry name" value="Nucleotide cyclase"/>
    <property type="match status" value="1"/>
</dbReference>
<evidence type="ECO:0000256" key="1">
    <source>
        <dbReference type="ARBA" id="ARBA00010587"/>
    </source>
</evidence>
<dbReference type="NCBIfam" id="TIGR02481">
    <property type="entry name" value="hemeryth_dom"/>
    <property type="match status" value="1"/>
</dbReference>
<feature type="domain" description="HAMP" evidence="7">
    <location>
        <begin position="382"/>
        <end position="434"/>
    </location>
</feature>
<evidence type="ECO:0000256" key="3">
    <source>
        <dbReference type="ARBA" id="ARBA00022723"/>
    </source>
</evidence>
<dbReference type="InterPro" id="IPR003660">
    <property type="entry name" value="HAMP_dom"/>
</dbReference>
<dbReference type="SUPFAM" id="SSF47188">
    <property type="entry name" value="Hemerythrin-like"/>
    <property type="match status" value="1"/>
</dbReference>
<dbReference type="Pfam" id="PF00990">
    <property type="entry name" value="GGDEF"/>
    <property type="match status" value="1"/>
</dbReference>
<dbReference type="InterPro" id="IPR029787">
    <property type="entry name" value="Nucleotide_cyclase"/>
</dbReference>
<dbReference type="Gene3D" id="1.20.120.50">
    <property type="entry name" value="Hemerythrin-like"/>
    <property type="match status" value="1"/>
</dbReference>
<evidence type="ECO:0000256" key="2">
    <source>
        <dbReference type="ARBA" id="ARBA00012528"/>
    </source>
</evidence>
<dbReference type="Gene3D" id="6.10.340.10">
    <property type="match status" value="1"/>
</dbReference>
<dbReference type="InterPro" id="IPR035938">
    <property type="entry name" value="Hemerythrin-like_sf"/>
</dbReference>
<dbReference type="PANTHER" id="PTHR45138">
    <property type="entry name" value="REGULATORY COMPONENTS OF SENSORY TRANSDUCTION SYSTEM"/>
    <property type="match status" value="1"/>
</dbReference>
<evidence type="ECO:0000256" key="5">
    <source>
        <dbReference type="ARBA" id="ARBA00034247"/>
    </source>
</evidence>
<comment type="similarity">
    <text evidence="1">Belongs to the hemerythrin family.</text>
</comment>
<dbReference type="NCBIfam" id="TIGR00254">
    <property type="entry name" value="GGDEF"/>
    <property type="match status" value="1"/>
</dbReference>
<dbReference type="SUPFAM" id="SSF158472">
    <property type="entry name" value="HAMP domain-like"/>
    <property type="match status" value="1"/>
</dbReference>
<dbReference type="CDD" id="cd06225">
    <property type="entry name" value="HAMP"/>
    <property type="match status" value="1"/>
</dbReference>